<dbReference type="Proteomes" id="UP000807785">
    <property type="component" value="Unassembled WGS sequence"/>
</dbReference>
<dbReference type="AlphaFoldDB" id="A0A9D7E3T9"/>
<protein>
    <submittedName>
        <fullName evidence="1">Uncharacterized protein</fullName>
    </submittedName>
</protein>
<name>A0A9D7E3T9_9PROT</name>
<accession>A0A9D7E3T9</accession>
<organism evidence="1 2">
    <name type="scientific">Candidatus Methylophosphatis roskildensis</name>
    <dbReference type="NCBI Taxonomy" id="2899263"/>
    <lineage>
        <taxon>Bacteria</taxon>
        <taxon>Pseudomonadati</taxon>
        <taxon>Pseudomonadota</taxon>
        <taxon>Betaproteobacteria</taxon>
        <taxon>Nitrosomonadales</taxon>
        <taxon>Sterolibacteriaceae</taxon>
        <taxon>Candidatus Methylophosphatis</taxon>
    </lineage>
</organism>
<evidence type="ECO:0000313" key="1">
    <source>
        <dbReference type="EMBL" id="MBK6973296.1"/>
    </source>
</evidence>
<proteinExistence type="predicted"/>
<sequence length="81" mass="9083">MLKNPNKRKVFPGAISLSPQWRAAQRTPVTMHEFGVSDLRSAIAVSALPEQGALSTTVFLLRECDRRDRRNDSPEKEYIGA</sequence>
<evidence type="ECO:0000313" key="2">
    <source>
        <dbReference type="Proteomes" id="UP000807785"/>
    </source>
</evidence>
<comment type="caution">
    <text evidence="1">The sequence shown here is derived from an EMBL/GenBank/DDBJ whole genome shotgun (WGS) entry which is preliminary data.</text>
</comment>
<reference evidence="1" key="1">
    <citation type="submission" date="2020-10" db="EMBL/GenBank/DDBJ databases">
        <title>Connecting structure to function with the recovery of over 1000 high-quality activated sludge metagenome-assembled genomes encoding full-length rRNA genes using long-read sequencing.</title>
        <authorList>
            <person name="Singleton C.M."/>
            <person name="Petriglieri F."/>
            <person name="Kristensen J.M."/>
            <person name="Kirkegaard R.H."/>
            <person name="Michaelsen T.Y."/>
            <person name="Andersen M.H."/>
            <person name="Karst S.M."/>
            <person name="Dueholm M.S."/>
            <person name="Nielsen P.H."/>
            <person name="Albertsen M."/>
        </authorList>
    </citation>
    <scope>NUCLEOTIDE SEQUENCE</scope>
    <source>
        <strain evidence="1">Bjer_18-Q3-R1-45_BAT3C.347</strain>
    </source>
</reference>
<dbReference type="EMBL" id="JADJEV010000003">
    <property type="protein sequence ID" value="MBK6973296.1"/>
    <property type="molecule type" value="Genomic_DNA"/>
</dbReference>
<gene>
    <name evidence="1" type="ORF">IPH26_10265</name>
</gene>